<evidence type="ECO:0000313" key="2">
    <source>
        <dbReference type="EMBL" id="SJL15633.1"/>
    </source>
</evidence>
<accession>A0A284S3P7</accession>
<dbReference type="AlphaFoldDB" id="A0A284S3P7"/>
<evidence type="ECO:0000313" key="3">
    <source>
        <dbReference type="Proteomes" id="UP000219338"/>
    </source>
</evidence>
<name>A0A284S3P7_ARMOS</name>
<proteinExistence type="predicted"/>
<dbReference type="Proteomes" id="UP000219338">
    <property type="component" value="Unassembled WGS sequence"/>
</dbReference>
<feature type="region of interest" description="Disordered" evidence="1">
    <location>
        <begin position="1"/>
        <end position="34"/>
    </location>
</feature>
<gene>
    <name evidence="2" type="ORF">ARMOST_19136</name>
</gene>
<protein>
    <submittedName>
        <fullName evidence="2">Uncharacterized protein</fullName>
    </submittedName>
</protein>
<evidence type="ECO:0000256" key="1">
    <source>
        <dbReference type="SAM" id="MobiDB-lite"/>
    </source>
</evidence>
<organism evidence="2 3">
    <name type="scientific">Armillaria ostoyae</name>
    <name type="common">Armillaria root rot fungus</name>
    <dbReference type="NCBI Taxonomy" id="47428"/>
    <lineage>
        <taxon>Eukaryota</taxon>
        <taxon>Fungi</taxon>
        <taxon>Dikarya</taxon>
        <taxon>Basidiomycota</taxon>
        <taxon>Agaricomycotina</taxon>
        <taxon>Agaricomycetes</taxon>
        <taxon>Agaricomycetidae</taxon>
        <taxon>Agaricales</taxon>
        <taxon>Marasmiineae</taxon>
        <taxon>Physalacriaceae</taxon>
        <taxon>Armillaria</taxon>
    </lineage>
</organism>
<dbReference type="EMBL" id="FUEG01000030">
    <property type="protein sequence ID" value="SJL15633.1"/>
    <property type="molecule type" value="Genomic_DNA"/>
</dbReference>
<keyword evidence="3" id="KW-1185">Reference proteome</keyword>
<sequence length="75" mass="8448">MPTKHKRTRPPSSSLFAISHNNGGRDRVRGPMSDDMDVGVANETYLMPVPTDDAKTRSWNSVHCAGTYTRFMTRH</sequence>
<feature type="compositionally biased region" description="Polar residues" evidence="1">
    <location>
        <begin position="10"/>
        <end position="22"/>
    </location>
</feature>
<reference evidence="3" key="1">
    <citation type="journal article" date="2017" name="Nat. Ecol. Evol.">
        <title>Genome expansion and lineage-specific genetic innovations in the forest pathogenic fungi Armillaria.</title>
        <authorList>
            <person name="Sipos G."/>
            <person name="Prasanna A.N."/>
            <person name="Walter M.C."/>
            <person name="O'Connor E."/>
            <person name="Balint B."/>
            <person name="Krizsan K."/>
            <person name="Kiss B."/>
            <person name="Hess J."/>
            <person name="Varga T."/>
            <person name="Slot J."/>
            <person name="Riley R."/>
            <person name="Boka B."/>
            <person name="Rigling D."/>
            <person name="Barry K."/>
            <person name="Lee J."/>
            <person name="Mihaltcheva S."/>
            <person name="LaButti K."/>
            <person name="Lipzen A."/>
            <person name="Waldron R."/>
            <person name="Moloney N.M."/>
            <person name="Sperisen C."/>
            <person name="Kredics L."/>
            <person name="Vagvoelgyi C."/>
            <person name="Patrignani A."/>
            <person name="Fitzpatrick D."/>
            <person name="Nagy I."/>
            <person name="Doyle S."/>
            <person name="Anderson J.B."/>
            <person name="Grigoriev I.V."/>
            <person name="Gueldener U."/>
            <person name="Muensterkoetter M."/>
            <person name="Nagy L.G."/>
        </authorList>
    </citation>
    <scope>NUCLEOTIDE SEQUENCE [LARGE SCALE GENOMIC DNA]</scope>
    <source>
        <strain evidence="3">C18/9</strain>
    </source>
</reference>